<dbReference type="Proteomes" id="UP000235672">
    <property type="component" value="Unassembled WGS sequence"/>
</dbReference>
<dbReference type="InterPro" id="IPR001128">
    <property type="entry name" value="Cyt_P450"/>
</dbReference>
<dbReference type="PRINTS" id="PR00463">
    <property type="entry name" value="EP450I"/>
</dbReference>
<proteinExistence type="inferred from homology"/>
<dbReference type="GO" id="GO:0005506">
    <property type="term" value="F:iron ion binding"/>
    <property type="evidence" value="ECO:0007669"/>
    <property type="project" value="InterPro"/>
</dbReference>
<dbReference type="GO" id="GO:0020037">
    <property type="term" value="F:heme binding"/>
    <property type="evidence" value="ECO:0007669"/>
    <property type="project" value="InterPro"/>
</dbReference>
<reference evidence="8 9" key="1">
    <citation type="submission" date="2016-05" db="EMBL/GenBank/DDBJ databases">
        <title>A degradative enzymes factory behind the ericoid mycorrhizal symbiosis.</title>
        <authorList>
            <consortium name="DOE Joint Genome Institute"/>
            <person name="Martino E."/>
            <person name="Morin E."/>
            <person name="Grelet G."/>
            <person name="Kuo A."/>
            <person name="Kohler A."/>
            <person name="Daghino S."/>
            <person name="Barry K."/>
            <person name="Choi C."/>
            <person name="Cichocki N."/>
            <person name="Clum A."/>
            <person name="Copeland A."/>
            <person name="Hainaut M."/>
            <person name="Haridas S."/>
            <person name="Labutti K."/>
            <person name="Lindquist E."/>
            <person name="Lipzen A."/>
            <person name="Khouja H.-R."/>
            <person name="Murat C."/>
            <person name="Ohm R."/>
            <person name="Olson A."/>
            <person name="Spatafora J."/>
            <person name="Veneault-Fourrey C."/>
            <person name="Henrissat B."/>
            <person name="Grigoriev I."/>
            <person name="Martin F."/>
            <person name="Perotto S."/>
        </authorList>
    </citation>
    <scope>NUCLEOTIDE SEQUENCE [LARGE SCALE GENOMIC DNA]</scope>
    <source>
        <strain evidence="8 9">UAMH 7357</strain>
    </source>
</reference>
<dbReference type="GO" id="GO:0004497">
    <property type="term" value="F:monooxygenase activity"/>
    <property type="evidence" value="ECO:0007669"/>
    <property type="project" value="UniProtKB-KW"/>
</dbReference>
<keyword evidence="7" id="KW-0503">Monooxygenase</keyword>
<keyword evidence="5 6" id="KW-0408">Iron</keyword>
<evidence type="ECO:0000256" key="1">
    <source>
        <dbReference type="ARBA" id="ARBA00001971"/>
    </source>
</evidence>
<dbReference type="CDD" id="cd11058">
    <property type="entry name" value="CYP60B-like"/>
    <property type="match status" value="1"/>
</dbReference>
<dbReference type="InterPro" id="IPR036396">
    <property type="entry name" value="Cyt_P450_sf"/>
</dbReference>
<dbReference type="PRINTS" id="PR00385">
    <property type="entry name" value="P450"/>
</dbReference>
<comment type="similarity">
    <text evidence="2 7">Belongs to the cytochrome P450 family.</text>
</comment>
<keyword evidence="7" id="KW-0560">Oxidoreductase</keyword>
<accession>A0A2J6PE66</accession>
<dbReference type="SUPFAM" id="SSF48264">
    <property type="entry name" value="Cytochrome P450"/>
    <property type="match status" value="1"/>
</dbReference>
<evidence type="ECO:0000256" key="5">
    <source>
        <dbReference type="ARBA" id="ARBA00023004"/>
    </source>
</evidence>
<evidence type="ECO:0000256" key="2">
    <source>
        <dbReference type="ARBA" id="ARBA00010617"/>
    </source>
</evidence>
<dbReference type="AlphaFoldDB" id="A0A2J6PE66"/>
<dbReference type="Gene3D" id="1.10.630.10">
    <property type="entry name" value="Cytochrome P450"/>
    <property type="match status" value="1"/>
</dbReference>
<evidence type="ECO:0000256" key="4">
    <source>
        <dbReference type="ARBA" id="ARBA00022723"/>
    </source>
</evidence>
<dbReference type="STRING" id="1745343.A0A2J6PE66"/>
<comment type="cofactor">
    <cofactor evidence="1 6">
        <name>heme</name>
        <dbReference type="ChEBI" id="CHEBI:30413"/>
    </cofactor>
</comment>
<name>A0A2J6PE66_9HELO</name>
<gene>
    <name evidence="8" type="ORF">NA56DRAFT_675298</name>
</gene>
<dbReference type="Pfam" id="PF00067">
    <property type="entry name" value="p450"/>
    <property type="match status" value="1"/>
</dbReference>
<organism evidence="8 9">
    <name type="scientific">Hyaloscypha hepaticicola</name>
    <dbReference type="NCBI Taxonomy" id="2082293"/>
    <lineage>
        <taxon>Eukaryota</taxon>
        <taxon>Fungi</taxon>
        <taxon>Dikarya</taxon>
        <taxon>Ascomycota</taxon>
        <taxon>Pezizomycotina</taxon>
        <taxon>Leotiomycetes</taxon>
        <taxon>Helotiales</taxon>
        <taxon>Hyaloscyphaceae</taxon>
        <taxon>Hyaloscypha</taxon>
    </lineage>
</organism>
<dbReference type="PROSITE" id="PS00086">
    <property type="entry name" value="CYTOCHROME_P450"/>
    <property type="match status" value="1"/>
</dbReference>
<dbReference type="OrthoDB" id="1470350at2759"/>
<keyword evidence="4 6" id="KW-0479">Metal-binding</keyword>
<feature type="binding site" description="axial binding residue" evidence="6">
    <location>
        <position position="343"/>
    </location>
    <ligand>
        <name>heme</name>
        <dbReference type="ChEBI" id="CHEBI:30413"/>
    </ligand>
    <ligandPart>
        <name>Fe</name>
        <dbReference type="ChEBI" id="CHEBI:18248"/>
    </ligandPart>
</feature>
<dbReference type="InterPro" id="IPR002401">
    <property type="entry name" value="Cyt_P450_E_grp-I"/>
</dbReference>
<dbReference type="PANTHER" id="PTHR24305:SF210">
    <property type="entry name" value="CYTOCHROME P450 MONOOXYGENASE ASQL-RELATED"/>
    <property type="match status" value="1"/>
</dbReference>
<evidence type="ECO:0000256" key="6">
    <source>
        <dbReference type="PIRSR" id="PIRSR602401-1"/>
    </source>
</evidence>
<sequence>MTCSYPPLHRIQFLIHNSTFATPQSYQDIYGHIRAGRQTFLKGESYTAGPDLSHAFSAKALRIQTDVVLKYVDSWVDQVKKHGDGPEGINVDEWFNWLTFDIIGDLAFGDLFGAVENAKGHPWITTVKESLHASMFVDMFRRVPLLKLWPSLIRPEGLVEQREEHFRLSREKAERRMKMGNEREDFFAHFLSEKASDLSVESLTGQANTMVIAGSETTATWLAGTTYFLLKNPSILTHLTEEVQSAFSDHKMINSDSTQNLPYLFAVIEEGLRLFPPVAIGLQRLSPGAEVDGYYVPKGTTFHNARGFHPERWLPDHHPLYDPTFKNDVRDASKPFSIGPRACLGINLAYMEMRIILARLVWEFDLELLSTEVDWERDTEVKLLWRKPKLRVRFKSARTDSERKLAG</sequence>
<keyword evidence="9" id="KW-1185">Reference proteome</keyword>
<keyword evidence="3 6" id="KW-0349">Heme</keyword>
<dbReference type="PANTHER" id="PTHR24305">
    <property type="entry name" value="CYTOCHROME P450"/>
    <property type="match status" value="1"/>
</dbReference>
<dbReference type="InterPro" id="IPR017972">
    <property type="entry name" value="Cyt_P450_CS"/>
</dbReference>
<evidence type="ECO:0000256" key="7">
    <source>
        <dbReference type="RuleBase" id="RU000461"/>
    </source>
</evidence>
<evidence type="ECO:0000256" key="3">
    <source>
        <dbReference type="ARBA" id="ARBA00022617"/>
    </source>
</evidence>
<dbReference type="GO" id="GO:0016705">
    <property type="term" value="F:oxidoreductase activity, acting on paired donors, with incorporation or reduction of molecular oxygen"/>
    <property type="evidence" value="ECO:0007669"/>
    <property type="project" value="InterPro"/>
</dbReference>
<evidence type="ECO:0000313" key="9">
    <source>
        <dbReference type="Proteomes" id="UP000235672"/>
    </source>
</evidence>
<dbReference type="EMBL" id="KZ613557">
    <property type="protein sequence ID" value="PMD12273.1"/>
    <property type="molecule type" value="Genomic_DNA"/>
</dbReference>
<evidence type="ECO:0000313" key="8">
    <source>
        <dbReference type="EMBL" id="PMD12273.1"/>
    </source>
</evidence>
<dbReference type="InterPro" id="IPR050121">
    <property type="entry name" value="Cytochrome_P450_monoxygenase"/>
</dbReference>
<protein>
    <submittedName>
        <fullName evidence="8">Cytochrome P450</fullName>
    </submittedName>
</protein>